<reference evidence="1 2" key="1">
    <citation type="submission" date="2015-08" db="EMBL/GenBank/DDBJ databases">
        <authorList>
            <person name="Babu N.S."/>
            <person name="Beckwith C.J."/>
            <person name="Beseler K.G."/>
            <person name="Brison A."/>
            <person name="Carone J.V."/>
            <person name="Caskin T.P."/>
            <person name="Diamond M."/>
            <person name="Durham M.E."/>
            <person name="Foxe J.M."/>
            <person name="Go M."/>
            <person name="Henderson B.A."/>
            <person name="Jones I.B."/>
            <person name="McGettigan J.A."/>
            <person name="Micheletti S.J."/>
            <person name="Nasrallah M.E."/>
            <person name="Ortiz D."/>
            <person name="Piller C.R."/>
            <person name="Privatt S.R."/>
            <person name="Schneider S.L."/>
            <person name="Sharp S."/>
            <person name="Smith T.C."/>
            <person name="Stanton J.D."/>
            <person name="Ullery H.E."/>
            <person name="Wilson R.J."/>
            <person name="Serrano M.G."/>
            <person name="Buck G."/>
            <person name="Lee V."/>
            <person name="Wang Y."/>
            <person name="Carvalho R."/>
            <person name="Voegtly L."/>
            <person name="Shi R."/>
            <person name="Duckworth R."/>
            <person name="Johnson A."/>
            <person name="Loviza R."/>
            <person name="Walstead R."/>
            <person name="Shah Z."/>
            <person name="Kiflezghi M."/>
            <person name="Wade K."/>
            <person name="Ball S.L."/>
            <person name="Bradley K.W."/>
            <person name="Asai D.J."/>
            <person name="Bowman C.A."/>
            <person name="Russell D.A."/>
            <person name="Pope W.H."/>
            <person name="Jacobs-Sera D."/>
            <person name="Hendrix R.W."/>
            <person name="Hatfull G.F."/>
        </authorList>
    </citation>
    <scope>NUCLEOTIDE SEQUENCE [LARGE SCALE GENOMIC DNA]</scope>
    <source>
        <strain evidence="1 2">DSM 27648</strain>
    </source>
</reference>
<name>A0A0K1QCZ3_9BACT</name>
<dbReference type="EMBL" id="CP012333">
    <property type="protein sequence ID" value="AKV03619.1"/>
    <property type="molecule type" value="Genomic_DNA"/>
</dbReference>
<organism evidence="1 2">
    <name type="scientific">Labilithrix luteola</name>
    <dbReference type="NCBI Taxonomy" id="1391654"/>
    <lineage>
        <taxon>Bacteria</taxon>
        <taxon>Pseudomonadati</taxon>
        <taxon>Myxococcota</taxon>
        <taxon>Polyangia</taxon>
        <taxon>Polyangiales</taxon>
        <taxon>Labilitrichaceae</taxon>
        <taxon>Labilithrix</taxon>
    </lineage>
</organism>
<accession>A0A0K1QCZ3</accession>
<protein>
    <submittedName>
        <fullName evidence="1">Uncharacterized protein</fullName>
    </submittedName>
</protein>
<dbReference type="KEGG" id="llu:AKJ09_10282"/>
<keyword evidence="2" id="KW-1185">Reference proteome</keyword>
<dbReference type="Proteomes" id="UP000064967">
    <property type="component" value="Chromosome"/>
</dbReference>
<evidence type="ECO:0000313" key="2">
    <source>
        <dbReference type="Proteomes" id="UP000064967"/>
    </source>
</evidence>
<dbReference type="STRING" id="1391654.AKJ09_10282"/>
<proteinExistence type="predicted"/>
<dbReference type="AlphaFoldDB" id="A0A0K1QCZ3"/>
<gene>
    <name evidence="1" type="ORF">AKJ09_10282</name>
</gene>
<evidence type="ECO:0000313" key="1">
    <source>
        <dbReference type="EMBL" id="AKV03619.1"/>
    </source>
</evidence>
<sequence>MIAFAAACVSSAATTGTAPPAPASAVAKSAPDAAPAKDASDAGAGAHAEIEIPIGKPGWKSVPKEQNGFYVALDGLCSKLGFGRAGKDVVVHYGGTSMYASERSGNASFIGLREAGLESIGDPVIASPTGVAGKSLEDFWIADSTGSRSSDGAILHRRTGTAWKTYPKDQTNLHAWLDGGIIGQGGMAFANGELWVEGSNTKPPAALENGLDRPSFAAFPTGDILLVAQPADKPEAPYVSRTWSPQVGVKQQSLAVLGTDRWPSLVEVAPNEIYATTVDKAARWDGSKWTLLGTTSGPIRSAHRAADNDLWVILESGGIQRSTPKGFVTVPTPEPLAGLSGLDFGTPWAVGQSGKLYKRENDAWKEAKFAPPAFTANPSPAFKAKQILVVAPDDVLVIALYWEKGVGWKEPELHQALLRSKPVKETLRCNEPDPENNNVDIGRGFQSWPPTLTSKTGPSCATPFAVLARRSNAIKAPPGDWPKIRAALKGHSELGDVSLVEFKSGDRTFVGAKAKDYESARKMAELASAKDRLRPEIVCGEPPVVDRTVALDSKTGDVVH</sequence>